<evidence type="ECO:0000313" key="2">
    <source>
        <dbReference type="EMBL" id="BDS10558.1"/>
    </source>
</evidence>
<dbReference type="EMBL" id="AP026867">
    <property type="protein sequence ID" value="BDS10558.1"/>
    <property type="molecule type" value="Genomic_DNA"/>
</dbReference>
<dbReference type="RefSeq" id="WP_264791851.1">
    <property type="nucleotide sequence ID" value="NZ_AP026867.1"/>
</dbReference>
<reference evidence="2" key="1">
    <citation type="submission" date="2022-09" db="EMBL/GenBank/DDBJ databases">
        <title>Aureispira anguillicida sp. nov., isolated from Leptocephalus of Japanese eel Anguilla japonica.</title>
        <authorList>
            <person name="Yuasa K."/>
            <person name="Mekata T."/>
            <person name="Ikunari K."/>
        </authorList>
    </citation>
    <scope>NUCLEOTIDE SEQUENCE</scope>
    <source>
        <strain evidence="2">EL160426</strain>
    </source>
</reference>
<proteinExistence type="predicted"/>
<feature type="region of interest" description="Disordered" evidence="1">
    <location>
        <begin position="20"/>
        <end position="41"/>
    </location>
</feature>
<accession>A0A915YCJ9</accession>
<evidence type="ECO:0000313" key="3">
    <source>
        <dbReference type="Proteomes" id="UP001060919"/>
    </source>
</evidence>
<evidence type="ECO:0000256" key="1">
    <source>
        <dbReference type="SAM" id="MobiDB-lite"/>
    </source>
</evidence>
<dbReference type="AlphaFoldDB" id="A0A915YCJ9"/>
<name>A0A915YCJ9_9BACT</name>
<keyword evidence="3" id="KW-1185">Reference proteome</keyword>
<dbReference type="KEGG" id="aup:AsAng_0012660"/>
<organism evidence="2 3">
    <name type="scientific">Aureispira anguillae</name>
    <dbReference type="NCBI Taxonomy" id="2864201"/>
    <lineage>
        <taxon>Bacteria</taxon>
        <taxon>Pseudomonadati</taxon>
        <taxon>Bacteroidota</taxon>
        <taxon>Saprospiria</taxon>
        <taxon>Saprospirales</taxon>
        <taxon>Saprospiraceae</taxon>
        <taxon>Aureispira</taxon>
    </lineage>
</organism>
<sequence>MRNKEIYMFLESKFQKAAIDPRNKREKRKYQKAKTAMLPKV</sequence>
<gene>
    <name evidence="2" type="ORF">AsAng_0012660</name>
</gene>
<dbReference type="Proteomes" id="UP001060919">
    <property type="component" value="Chromosome"/>
</dbReference>
<protein>
    <submittedName>
        <fullName evidence="2">Uncharacterized protein</fullName>
    </submittedName>
</protein>